<feature type="signal peptide" evidence="1">
    <location>
        <begin position="1"/>
        <end position="34"/>
    </location>
</feature>
<organism evidence="2 3">
    <name type="scientific">Labrys neptuniae</name>
    <dbReference type="NCBI Taxonomy" id="376174"/>
    <lineage>
        <taxon>Bacteria</taxon>
        <taxon>Pseudomonadati</taxon>
        <taxon>Pseudomonadota</taxon>
        <taxon>Alphaproteobacteria</taxon>
        <taxon>Hyphomicrobiales</taxon>
        <taxon>Xanthobacteraceae</taxon>
        <taxon>Labrys</taxon>
    </lineage>
</organism>
<accession>A0ABV3PI48</accession>
<dbReference type="Proteomes" id="UP001555786">
    <property type="component" value="Unassembled WGS sequence"/>
</dbReference>
<evidence type="ECO:0000313" key="2">
    <source>
        <dbReference type="EMBL" id="MEW9304898.1"/>
    </source>
</evidence>
<comment type="caution">
    <text evidence="2">The sequence shown here is derived from an EMBL/GenBank/DDBJ whole genome shotgun (WGS) entry which is preliminary data.</text>
</comment>
<gene>
    <name evidence="2" type="ORF">ABXS05_05070</name>
</gene>
<evidence type="ECO:0000313" key="3">
    <source>
        <dbReference type="Proteomes" id="UP001555786"/>
    </source>
</evidence>
<evidence type="ECO:0000256" key="1">
    <source>
        <dbReference type="SAM" id="SignalP"/>
    </source>
</evidence>
<name>A0ABV3PI48_9HYPH</name>
<keyword evidence="1" id="KW-0732">Signal</keyword>
<dbReference type="RefSeq" id="WP_367623143.1">
    <property type="nucleotide sequence ID" value="NZ_JBFNQD010000001.1"/>
</dbReference>
<proteinExistence type="predicted"/>
<dbReference type="EMBL" id="JBFNQD010000001">
    <property type="protein sequence ID" value="MEW9304898.1"/>
    <property type="molecule type" value="Genomic_DNA"/>
</dbReference>
<protein>
    <recommendedName>
        <fullName evidence="4">DUF2125 domain-containing protein</fullName>
    </recommendedName>
</protein>
<keyword evidence="3" id="KW-1185">Reference proteome</keyword>
<evidence type="ECO:0008006" key="4">
    <source>
        <dbReference type="Google" id="ProtNLM"/>
    </source>
</evidence>
<feature type="chain" id="PRO_5045335862" description="DUF2125 domain-containing protein" evidence="1">
    <location>
        <begin position="35"/>
        <end position="495"/>
    </location>
</feature>
<reference evidence="2 3" key="1">
    <citation type="submission" date="2024-07" db="EMBL/GenBank/DDBJ databases">
        <title>Description of Labrys sedimenti sp. nov., isolated from a diclofenac-degrading enrichment culture.</title>
        <authorList>
            <person name="Tancsics A."/>
            <person name="Csepanyi A."/>
        </authorList>
    </citation>
    <scope>NUCLEOTIDE SEQUENCE [LARGE SCALE GENOMIC DNA]</scope>
    <source>
        <strain evidence="2 3">LMG 23578</strain>
    </source>
</reference>
<sequence>MIFLKKSERKYGVRRRVILASVALVAQASSQALAEPATEQGAKAIRDEIARYLGPKVFEKGIVTVKPNFESYDLTYDVSSSKLGLPADGAQFSFGPFTARLIPQGDGKYAFEQNSPALDMVYKSGKAGPQSELVQRLKNCTGKGVYDPKAEQFTEQAMRCESAALTMRSPLEDIDATVGKIDFTITGKTGEAGTTDLNVTGDLLDLVETVTVKDPANPAPPMVLRADRVHETFVANGSSGAQFMQALAYFAARKVGDNGKAAQEQARAKLKAVLPLWKTLSAQIRYDNMTVGTPKGIIRIATVDTNLASNGLVKTGNVGLNLAMSGLALPDGMLPDWAKSLVPEKATLDFNLTGLDLETIAGKMIEVGTDTKPAQPDALKAALMPLLLAGQPKLAFGQSLTAPAFDVKGQGETSLLPAQQGKATVSASNLDEIAAALGKAGASDPGPQRAAMGIAFLKGLAKTGPDGRLTWDIDFDSLARKVTVNGQSFGPGAQK</sequence>